<dbReference type="OrthoDB" id="6432502at2759"/>
<organism evidence="3 4">
    <name type="scientific">Eumeta variegata</name>
    <name type="common">Bagworm moth</name>
    <name type="synonym">Eumeta japonica</name>
    <dbReference type="NCBI Taxonomy" id="151549"/>
    <lineage>
        <taxon>Eukaryota</taxon>
        <taxon>Metazoa</taxon>
        <taxon>Ecdysozoa</taxon>
        <taxon>Arthropoda</taxon>
        <taxon>Hexapoda</taxon>
        <taxon>Insecta</taxon>
        <taxon>Pterygota</taxon>
        <taxon>Neoptera</taxon>
        <taxon>Endopterygota</taxon>
        <taxon>Lepidoptera</taxon>
        <taxon>Glossata</taxon>
        <taxon>Ditrysia</taxon>
        <taxon>Tineoidea</taxon>
        <taxon>Psychidae</taxon>
        <taxon>Oiketicinae</taxon>
        <taxon>Eumeta</taxon>
    </lineage>
</organism>
<evidence type="ECO:0000256" key="1">
    <source>
        <dbReference type="SAM" id="MobiDB-lite"/>
    </source>
</evidence>
<dbReference type="Pfam" id="PF16009">
    <property type="entry name" value="DUF4779"/>
    <property type="match status" value="1"/>
</dbReference>
<dbReference type="STRING" id="151549.A0A4C1Z8W7"/>
<feature type="chain" id="PRO_5020021964" evidence="2">
    <location>
        <begin position="17"/>
        <end position="333"/>
    </location>
</feature>
<sequence length="333" mass="37093">MRRTLNLFAVFTGVSAIQLLQPLAQPDYVAPDAVGYIYRSDNNGPGNLIQLGVPNYHQPQAFAAPLPLAQPPLQHSAPLHTYHQAAAPLVYVADKAIEDHDDDGDTDEEYEEHDDGLVGHGGHSFEKGGGSDYGEEHHNAHGEKGSKGYNSKGHHAKGGSGHYDKEHNEGFYHKGEGEKAGHHDEKDHHGSHKEAGESYKGGDHGHKKYHKKGEDITGYHKVFHKDEFKKDHDFYDVADNSGHFKKHGYSKSHHDSEEGGHKEGEKHDSGFDEDGFGKKGYLAKGHHDDSDLGHSAEEKHQNHHNHHEDYAKKGGKSEEKSYEFDDDDEYDEE</sequence>
<feature type="region of interest" description="Disordered" evidence="1">
    <location>
        <begin position="99"/>
        <end position="213"/>
    </location>
</feature>
<dbReference type="AlphaFoldDB" id="A0A4C1Z8W7"/>
<keyword evidence="4" id="KW-1185">Reference proteome</keyword>
<feature type="compositionally biased region" description="Acidic residues" evidence="1">
    <location>
        <begin position="99"/>
        <end position="114"/>
    </location>
</feature>
<name>A0A4C1Z8W7_EUMVA</name>
<feature type="signal peptide" evidence="2">
    <location>
        <begin position="1"/>
        <end position="16"/>
    </location>
</feature>
<feature type="compositionally biased region" description="Acidic residues" evidence="1">
    <location>
        <begin position="324"/>
        <end position="333"/>
    </location>
</feature>
<gene>
    <name evidence="3" type="ORF">EVAR_31855_1</name>
</gene>
<feature type="compositionally biased region" description="Basic and acidic residues" evidence="1">
    <location>
        <begin position="252"/>
        <end position="270"/>
    </location>
</feature>
<evidence type="ECO:0000313" key="3">
    <source>
        <dbReference type="EMBL" id="GBP83055.1"/>
    </source>
</evidence>
<dbReference type="EMBL" id="BGZK01001602">
    <property type="protein sequence ID" value="GBP83055.1"/>
    <property type="molecule type" value="Genomic_DNA"/>
</dbReference>
<comment type="caution">
    <text evidence="3">The sequence shown here is derived from an EMBL/GenBank/DDBJ whole genome shotgun (WGS) entry which is preliminary data.</text>
</comment>
<accession>A0A4C1Z8W7</accession>
<feature type="compositionally biased region" description="Basic and acidic residues" evidence="1">
    <location>
        <begin position="285"/>
        <end position="323"/>
    </location>
</feature>
<evidence type="ECO:0000256" key="2">
    <source>
        <dbReference type="SAM" id="SignalP"/>
    </source>
</evidence>
<protein>
    <submittedName>
        <fullName evidence="3">Uncharacterized protein</fullName>
    </submittedName>
</protein>
<feature type="compositionally biased region" description="Basic and acidic residues" evidence="1">
    <location>
        <begin position="162"/>
        <end position="204"/>
    </location>
</feature>
<reference evidence="3 4" key="1">
    <citation type="journal article" date="2019" name="Commun. Biol.">
        <title>The bagworm genome reveals a unique fibroin gene that provides high tensile strength.</title>
        <authorList>
            <person name="Kono N."/>
            <person name="Nakamura H."/>
            <person name="Ohtoshi R."/>
            <person name="Tomita M."/>
            <person name="Numata K."/>
            <person name="Arakawa K."/>
        </authorList>
    </citation>
    <scope>NUCLEOTIDE SEQUENCE [LARGE SCALE GENOMIC DNA]</scope>
</reference>
<dbReference type="InterPro" id="IPR031959">
    <property type="entry name" value="DUF4779"/>
</dbReference>
<proteinExistence type="predicted"/>
<feature type="compositionally biased region" description="Basic and acidic residues" evidence="1">
    <location>
        <begin position="134"/>
        <end position="146"/>
    </location>
</feature>
<feature type="region of interest" description="Disordered" evidence="1">
    <location>
        <begin position="244"/>
        <end position="333"/>
    </location>
</feature>
<evidence type="ECO:0000313" key="4">
    <source>
        <dbReference type="Proteomes" id="UP000299102"/>
    </source>
</evidence>
<keyword evidence="2" id="KW-0732">Signal</keyword>
<dbReference type="Proteomes" id="UP000299102">
    <property type="component" value="Unassembled WGS sequence"/>
</dbReference>
<feature type="compositionally biased region" description="Gly residues" evidence="1">
    <location>
        <begin position="118"/>
        <end position="132"/>
    </location>
</feature>